<feature type="compositionally biased region" description="Basic residues" evidence="1">
    <location>
        <begin position="63"/>
        <end position="73"/>
    </location>
</feature>
<dbReference type="Proteomes" id="UP001497516">
    <property type="component" value="Chromosome 9"/>
</dbReference>
<reference evidence="2 3" key="1">
    <citation type="submission" date="2024-04" db="EMBL/GenBank/DDBJ databases">
        <authorList>
            <person name="Fracassetti M."/>
        </authorList>
    </citation>
    <scope>NUCLEOTIDE SEQUENCE [LARGE SCALE GENOMIC DNA]</scope>
</reference>
<evidence type="ECO:0000313" key="2">
    <source>
        <dbReference type="EMBL" id="CAL1413127.1"/>
    </source>
</evidence>
<dbReference type="SUPFAM" id="SSF52540">
    <property type="entry name" value="P-loop containing nucleoside triphosphate hydrolases"/>
    <property type="match status" value="1"/>
</dbReference>
<dbReference type="AlphaFoldDB" id="A0AAV2GS19"/>
<dbReference type="InterPro" id="IPR027417">
    <property type="entry name" value="P-loop_NTPase"/>
</dbReference>
<name>A0AAV2GS19_9ROSI</name>
<gene>
    <name evidence="2" type="ORF">LTRI10_LOCUS52379</name>
</gene>
<evidence type="ECO:0000313" key="3">
    <source>
        <dbReference type="Proteomes" id="UP001497516"/>
    </source>
</evidence>
<organism evidence="2 3">
    <name type="scientific">Linum trigynum</name>
    <dbReference type="NCBI Taxonomy" id="586398"/>
    <lineage>
        <taxon>Eukaryota</taxon>
        <taxon>Viridiplantae</taxon>
        <taxon>Streptophyta</taxon>
        <taxon>Embryophyta</taxon>
        <taxon>Tracheophyta</taxon>
        <taxon>Spermatophyta</taxon>
        <taxon>Magnoliopsida</taxon>
        <taxon>eudicotyledons</taxon>
        <taxon>Gunneridae</taxon>
        <taxon>Pentapetalae</taxon>
        <taxon>rosids</taxon>
        <taxon>fabids</taxon>
        <taxon>Malpighiales</taxon>
        <taxon>Linaceae</taxon>
        <taxon>Linum</taxon>
    </lineage>
</organism>
<feature type="compositionally biased region" description="Acidic residues" evidence="1">
    <location>
        <begin position="116"/>
        <end position="127"/>
    </location>
</feature>
<protein>
    <submittedName>
        <fullName evidence="2">Uncharacterized protein</fullName>
    </submittedName>
</protein>
<evidence type="ECO:0000256" key="1">
    <source>
        <dbReference type="SAM" id="MobiDB-lite"/>
    </source>
</evidence>
<proteinExistence type="predicted"/>
<feature type="region of interest" description="Disordered" evidence="1">
    <location>
        <begin position="22"/>
        <end position="141"/>
    </location>
</feature>
<keyword evidence="3" id="KW-1185">Reference proteome</keyword>
<dbReference type="EMBL" id="OZ034822">
    <property type="protein sequence ID" value="CAL1413127.1"/>
    <property type="molecule type" value="Genomic_DNA"/>
</dbReference>
<feature type="compositionally biased region" description="Polar residues" evidence="1">
    <location>
        <begin position="22"/>
        <end position="40"/>
    </location>
</feature>
<accession>A0AAV2GS19</accession>
<dbReference type="Gene3D" id="3.40.50.300">
    <property type="entry name" value="P-loop containing nucleotide triphosphate hydrolases"/>
    <property type="match status" value="1"/>
</dbReference>
<sequence>MAGFSVRLVITDNRNVSYRLTAKPVSSTANRKSSVNQQPTGRLPVSCSINRGNRPNGYSEKKEKKRKEKKKRKAAEMGSEDEERSEKSSELGEPMNLKSENKSKKGKKAKVSSGREEEDGEDDDGEVEEMKPEDPNAVTNFRISEPLRMKLKSRGIEVLFPIQARTFNDVLDGCDLVGRARTGQSGRVGGRWSIRGKGMSPPEGGGRWRRVGQEAGGRESGRVHNLFHNLFIIKAIILTEYGLSQTINI</sequence>